<accession>A0AAU9DAS5</accession>
<dbReference type="GO" id="GO:0009294">
    <property type="term" value="P:DNA-mediated transformation"/>
    <property type="evidence" value="ECO:0007669"/>
    <property type="project" value="InterPro"/>
</dbReference>
<sequence>MKLRDVLLTGFLSRSFTYKNFVALLNKRELLERKELSNHEVYRYSKLNGKNIALFEDFSLEEALEESQAKKIKFLTILDDEYPLRLMESYEPPIVLSYQGQLELLKECCLGIVGGRVYPKNAAPILNNFCTELMPQKIIVVSGLAKGIDAIALKSAIAHQGKTIAVIGTGLNRYYPRENQELQREIARNHLLISEYPPDSGAQKFHFPQRNRVIAGISHGVLVASARNHSGSLITGNLALQNNREVFALPGECGDPLYEGSNKLIQAGAKLVLQAEDVSSEIQYYW</sequence>
<evidence type="ECO:0000256" key="1">
    <source>
        <dbReference type="ARBA" id="ARBA00006525"/>
    </source>
</evidence>
<dbReference type="Proteomes" id="UP001321861">
    <property type="component" value="Chromosome"/>
</dbReference>
<proteinExistence type="inferred from homology"/>
<dbReference type="PANTHER" id="PTHR43022:SF1">
    <property type="entry name" value="PROTEIN SMF"/>
    <property type="match status" value="1"/>
</dbReference>
<reference evidence="3 4" key="1">
    <citation type="journal article" date="2023" name="Microbiol. Spectr.">
        <title>Symbiosis of Carpenter Bees with Uncharacterized Lactic Acid Bacteria Showing NAD Auxotrophy.</title>
        <authorList>
            <person name="Kawasaki S."/>
            <person name="Ozawa K."/>
            <person name="Mori T."/>
            <person name="Yamamoto A."/>
            <person name="Ito M."/>
            <person name="Ohkuma M."/>
            <person name="Sakamoto M."/>
            <person name="Matsutani M."/>
        </authorList>
    </citation>
    <scope>NUCLEOTIDE SEQUENCE [LARGE SCALE GENOMIC DNA]</scope>
    <source>
        <strain evidence="3 4">XA3</strain>
    </source>
</reference>
<evidence type="ECO:0000313" key="3">
    <source>
        <dbReference type="EMBL" id="BDR58645.1"/>
    </source>
</evidence>
<evidence type="ECO:0000259" key="2">
    <source>
        <dbReference type="Pfam" id="PF02481"/>
    </source>
</evidence>
<gene>
    <name evidence="3" type="ORF">XA3_10860</name>
</gene>
<dbReference type="EMBL" id="AP026802">
    <property type="protein sequence ID" value="BDR58645.1"/>
    <property type="molecule type" value="Genomic_DNA"/>
</dbReference>
<dbReference type="InterPro" id="IPR057666">
    <property type="entry name" value="DrpA_SLOG"/>
</dbReference>
<protein>
    <submittedName>
        <fullName evidence="3">DNA processing protein DprA</fullName>
    </submittedName>
</protein>
<dbReference type="SUPFAM" id="SSF102405">
    <property type="entry name" value="MCP/YpsA-like"/>
    <property type="match status" value="1"/>
</dbReference>
<dbReference type="NCBIfam" id="TIGR00732">
    <property type="entry name" value="dprA"/>
    <property type="match status" value="1"/>
</dbReference>
<comment type="similarity">
    <text evidence="1">Belongs to the DprA/Smf family.</text>
</comment>
<name>A0AAU9DAS5_9LACO</name>
<dbReference type="AlphaFoldDB" id="A0AAU9DAS5"/>
<dbReference type="RefSeq" id="WP_317636518.1">
    <property type="nucleotide sequence ID" value="NZ_AP026802.1"/>
</dbReference>
<keyword evidence="4" id="KW-1185">Reference proteome</keyword>
<dbReference type="KEGG" id="xap:XA3_10860"/>
<dbReference type="Gene3D" id="3.40.50.450">
    <property type="match status" value="1"/>
</dbReference>
<dbReference type="PANTHER" id="PTHR43022">
    <property type="entry name" value="PROTEIN SMF"/>
    <property type="match status" value="1"/>
</dbReference>
<feature type="domain" description="Smf/DprA SLOG" evidence="2">
    <location>
        <begin position="73"/>
        <end position="282"/>
    </location>
</feature>
<dbReference type="Pfam" id="PF02481">
    <property type="entry name" value="DNA_processg_A"/>
    <property type="match status" value="1"/>
</dbReference>
<dbReference type="InterPro" id="IPR003488">
    <property type="entry name" value="DprA"/>
</dbReference>
<evidence type="ECO:0000313" key="4">
    <source>
        <dbReference type="Proteomes" id="UP001321861"/>
    </source>
</evidence>
<organism evidence="3 4">
    <name type="scientific">Xylocopilactobacillus apicola</name>
    <dbReference type="NCBI Taxonomy" id="2932184"/>
    <lineage>
        <taxon>Bacteria</taxon>
        <taxon>Bacillati</taxon>
        <taxon>Bacillota</taxon>
        <taxon>Bacilli</taxon>
        <taxon>Lactobacillales</taxon>
        <taxon>Lactobacillaceae</taxon>
        <taxon>Xylocopilactobacillus</taxon>
    </lineage>
</organism>